<feature type="region of interest" description="Disordered" evidence="1">
    <location>
        <begin position="758"/>
        <end position="789"/>
    </location>
</feature>
<accession>A0A239JJ09</accession>
<feature type="transmembrane region" description="Helical" evidence="2">
    <location>
        <begin position="734"/>
        <end position="753"/>
    </location>
</feature>
<dbReference type="Proteomes" id="UP000198373">
    <property type="component" value="Unassembled WGS sequence"/>
</dbReference>
<keyword evidence="3" id="KW-0732">Signal</keyword>
<feature type="compositionally biased region" description="Gly residues" evidence="1">
    <location>
        <begin position="760"/>
        <end position="774"/>
    </location>
</feature>
<keyword evidence="2" id="KW-0472">Membrane</keyword>
<evidence type="ECO:0000256" key="2">
    <source>
        <dbReference type="SAM" id="Phobius"/>
    </source>
</evidence>
<feature type="transmembrane region" description="Helical" evidence="2">
    <location>
        <begin position="573"/>
        <end position="590"/>
    </location>
</feature>
<protein>
    <submittedName>
        <fullName evidence="4">Uncharacterized protein</fullName>
    </submittedName>
</protein>
<feature type="compositionally biased region" description="Pro residues" evidence="1">
    <location>
        <begin position="106"/>
        <end position="116"/>
    </location>
</feature>
<dbReference type="Gene3D" id="3.40.720.10">
    <property type="entry name" value="Alkaline Phosphatase, subunit A"/>
    <property type="match status" value="1"/>
</dbReference>
<evidence type="ECO:0000256" key="1">
    <source>
        <dbReference type="SAM" id="MobiDB-lite"/>
    </source>
</evidence>
<sequence>MTRTPTTRPAALLLAVLTALAALLTAAPAAAAPAGGTADRVVVVGVPGLVWDDVDPRATPRLWDLAEGSPIGAVSVRAARSTTCVLDGWSTLGAGNRARFPAPDESIPPVPLPTVPLPGQTPGAPAPDDAPAPEPLSPAGPALSSCGLQEQLADTGLADPQAAVAAVAADPATARFGADPAVLGEAVGCATVAGRAPALAAAAPGVALTRSAQLPADPAELLTGCPLVLVGLDDLADAGEPGLQPSDTGTEPRPRAAALAAVDAAVGRLADAVAAAPGETLLLLTGVSEVGDGRPRLHVGIASGAALTGERWLTSASTGRAPYVQLIDVAPTVLAALGLDRPASMNGQALLAEGERPPLAAAVAALQRADTAATVHHRSTGVFFWGLVALDAAVVGLGLLAARGGRAGRWRALRLLALAAAAVPVATLLAGLLPWERAAAPRPALAGSLLLATLAVTTLAAGGPWRRSPLGPPLAVLAVTLATLVGDALTGSHLELDGLLGYDAIVAGRFTGYGNLSSGLLAVGALLVTAAAATAAGRRAPAGRARAVTAAVVLGAGVLTVVVVGTPALGRDFGGVLAALPGFVLLAMLLTGTRVTVPRMGAVLVLAGAAVGALAFVDWLRPAEQRSHLGRFVEQLLTGQAWTVVSRKAQANLDILLGSPLAWLLPVALVAAVWLVRPGRGRRDGRLPARLHGPGLLRGRDDLLAPADRAVLRAGLLATAASLALGAAANDSGVAVPATAAALLVPLLVGLAAGPRRTPGAGGGAPGAGPGEPTGGVTVVSRGSTAWHA</sequence>
<evidence type="ECO:0000313" key="4">
    <source>
        <dbReference type="EMBL" id="SNT05303.1"/>
    </source>
</evidence>
<dbReference type="RefSeq" id="WP_089307478.1">
    <property type="nucleotide sequence ID" value="NZ_FZOO01000015.1"/>
</dbReference>
<keyword evidence="2" id="KW-0812">Transmembrane</keyword>
<keyword evidence="5" id="KW-1185">Reference proteome</keyword>
<evidence type="ECO:0000313" key="5">
    <source>
        <dbReference type="Proteomes" id="UP000198373"/>
    </source>
</evidence>
<keyword evidence="2" id="KW-1133">Transmembrane helix</keyword>
<reference evidence="5" key="1">
    <citation type="submission" date="2017-06" db="EMBL/GenBank/DDBJ databases">
        <authorList>
            <person name="Varghese N."/>
            <person name="Submissions S."/>
        </authorList>
    </citation>
    <scope>NUCLEOTIDE SEQUENCE [LARGE SCALE GENOMIC DNA]</scope>
    <source>
        <strain evidence="5">DSM 46839</strain>
    </source>
</reference>
<feature type="region of interest" description="Disordered" evidence="1">
    <location>
        <begin position="97"/>
        <end position="144"/>
    </location>
</feature>
<organism evidence="4 5">
    <name type="scientific">Geodermatophilus pulveris</name>
    <dbReference type="NCBI Taxonomy" id="1564159"/>
    <lineage>
        <taxon>Bacteria</taxon>
        <taxon>Bacillati</taxon>
        <taxon>Actinomycetota</taxon>
        <taxon>Actinomycetes</taxon>
        <taxon>Geodermatophilales</taxon>
        <taxon>Geodermatophilaceae</taxon>
        <taxon>Geodermatophilus</taxon>
    </lineage>
</organism>
<feature type="transmembrane region" description="Helical" evidence="2">
    <location>
        <begin position="547"/>
        <end position="567"/>
    </location>
</feature>
<evidence type="ECO:0000256" key="3">
    <source>
        <dbReference type="SAM" id="SignalP"/>
    </source>
</evidence>
<dbReference type="PROSITE" id="PS51318">
    <property type="entry name" value="TAT"/>
    <property type="match status" value="1"/>
</dbReference>
<dbReference type="AlphaFoldDB" id="A0A239JJ09"/>
<dbReference type="InterPro" id="IPR006311">
    <property type="entry name" value="TAT_signal"/>
</dbReference>
<name>A0A239JJ09_9ACTN</name>
<dbReference type="EMBL" id="FZOO01000015">
    <property type="protein sequence ID" value="SNT05303.1"/>
    <property type="molecule type" value="Genomic_DNA"/>
</dbReference>
<feature type="signal peptide" evidence="3">
    <location>
        <begin position="1"/>
        <end position="21"/>
    </location>
</feature>
<gene>
    <name evidence="4" type="ORF">SAMN06893096_11519</name>
</gene>
<feature type="transmembrane region" description="Helical" evidence="2">
    <location>
        <begin position="514"/>
        <end position="535"/>
    </location>
</feature>
<feature type="chain" id="PRO_5039168559" evidence="3">
    <location>
        <begin position="22"/>
        <end position="789"/>
    </location>
</feature>
<feature type="compositionally biased region" description="Pro residues" evidence="1">
    <location>
        <begin position="124"/>
        <end position="138"/>
    </location>
</feature>
<proteinExistence type="predicted"/>
<dbReference type="SUPFAM" id="SSF53649">
    <property type="entry name" value="Alkaline phosphatase-like"/>
    <property type="match status" value="1"/>
</dbReference>
<dbReference type="InterPro" id="IPR017850">
    <property type="entry name" value="Alkaline_phosphatase_core_sf"/>
</dbReference>
<dbReference type="OrthoDB" id="3264110at2"/>
<feature type="transmembrane region" description="Helical" evidence="2">
    <location>
        <begin position="655"/>
        <end position="676"/>
    </location>
</feature>
<feature type="transmembrane region" description="Helical" evidence="2">
    <location>
        <begin position="413"/>
        <end position="432"/>
    </location>
</feature>
<feature type="transmembrane region" description="Helical" evidence="2">
    <location>
        <begin position="602"/>
        <end position="620"/>
    </location>
</feature>
<feature type="transmembrane region" description="Helical" evidence="2">
    <location>
        <begin position="382"/>
        <end position="401"/>
    </location>
</feature>
<feature type="transmembrane region" description="Helical" evidence="2">
    <location>
        <begin position="444"/>
        <end position="462"/>
    </location>
</feature>
<feature type="transmembrane region" description="Helical" evidence="2">
    <location>
        <begin position="474"/>
        <end position="494"/>
    </location>
</feature>
<feature type="transmembrane region" description="Helical" evidence="2">
    <location>
        <begin position="710"/>
        <end position="728"/>
    </location>
</feature>